<proteinExistence type="predicted"/>
<feature type="chain" id="PRO_5045443678" description="SCP domain-containing protein" evidence="1">
    <location>
        <begin position="22"/>
        <end position="530"/>
    </location>
</feature>
<protein>
    <recommendedName>
        <fullName evidence="4">SCP domain-containing protein</fullName>
    </recommendedName>
</protein>
<keyword evidence="1" id="KW-0732">Signal</keyword>
<dbReference type="Proteomes" id="UP000811844">
    <property type="component" value="Unassembled WGS sequence"/>
</dbReference>
<sequence length="530" mass="56289">MMKNANVLKLLSVKAPSLKLAAVTLALGSTVLLSGCGSTDSDIDKAIESVKVDHKDLAKQLAPLEKPAEVKQITGKYGKGINGQQLPPKTDKTITGHYGKSISGQKLPPVKSVTGKYGKSISGQQLPPAVTQSPSTTIADLTYADRLMHVLKTFKSVANGKTINSGGQNNMPLTPDSLAPTSGNDFNGIVNFDQSSIVFLNGAGLVDNWHCYKTATNGVTLTRNSAGLTADGTITEYKYLFPQNQCSTQVIASFSFHNMAINDQLGIAQGDVTVSAPNTADTTFDSSELLVANKLADLGKHFGAAWAKMQADTIQKAAKANPSLLTLNKQTQQAEFNFAGVQSELIEYKSLDQSSLLAGTVFGGVPGASTPASVKWCNIVNIPTDGSTATIQAQSVIAMNCARSVARYCDGHDGFQAGVFAPVAPLAWNNEVATAAMDNVLLQKAKGQGHWETHNMAQNAFVIGTTSAITPIFGYTSPRTDGKVNNAGQNSWAGHPGHCQNVMGKNYNEFGVAWLLDTENKLDYWTENLR</sequence>
<feature type="signal peptide" evidence="1">
    <location>
        <begin position="1"/>
        <end position="21"/>
    </location>
</feature>
<evidence type="ECO:0000313" key="2">
    <source>
        <dbReference type="EMBL" id="MBR9726557.1"/>
    </source>
</evidence>
<dbReference type="EMBL" id="JAAIKR010000001">
    <property type="protein sequence ID" value="MBR9726557.1"/>
    <property type="molecule type" value="Genomic_DNA"/>
</dbReference>
<gene>
    <name evidence="2" type="ORF">G3R48_00955</name>
</gene>
<keyword evidence="3" id="KW-1185">Reference proteome</keyword>
<dbReference type="RefSeq" id="WP_153661137.1">
    <property type="nucleotide sequence ID" value="NZ_JAAIKR010000001.1"/>
</dbReference>
<dbReference type="Gene3D" id="3.40.33.10">
    <property type="entry name" value="CAP"/>
    <property type="match status" value="1"/>
</dbReference>
<organism evidence="2 3">
    <name type="scientific">Shewanella intestini</name>
    <dbReference type="NCBI Taxonomy" id="2017544"/>
    <lineage>
        <taxon>Bacteria</taxon>
        <taxon>Pseudomonadati</taxon>
        <taxon>Pseudomonadota</taxon>
        <taxon>Gammaproteobacteria</taxon>
        <taxon>Alteromonadales</taxon>
        <taxon>Shewanellaceae</taxon>
        <taxon>Shewanella</taxon>
    </lineage>
</organism>
<name>A0ABS5HXR9_9GAMM</name>
<dbReference type="InterPro" id="IPR035940">
    <property type="entry name" value="CAP_sf"/>
</dbReference>
<evidence type="ECO:0008006" key="4">
    <source>
        <dbReference type="Google" id="ProtNLM"/>
    </source>
</evidence>
<accession>A0ABS5HXR9</accession>
<comment type="caution">
    <text evidence="2">The sequence shown here is derived from an EMBL/GenBank/DDBJ whole genome shotgun (WGS) entry which is preliminary data.</text>
</comment>
<evidence type="ECO:0000256" key="1">
    <source>
        <dbReference type="SAM" id="SignalP"/>
    </source>
</evidence>
<reference evidence="2 3" key="1">
    <citation type="submission" date="2020-02" db="EMBL/GenBank/DDBJ databases">
        <title>Shewanella WXL01 sp. nov., a marine bacterium isolated from green algae in Luhuitou Fringing Reef (Northern South China Sea).</title>
        <authorList>
            <person name="Wang X."/>
        </authorList>
    </citation>
    <scope>NUCLEOTIDE SEQUENCE [LARGE SCALE GENOMIC DNA]</scope>
    <source>
        <strain evidence="2 3">MCCC 1A01895</strain>
    </source>
</reference>
<dbReference type="SUPFAM" id="SSF55797">
    <property type="entry name" value="PR-1-like"/>
    <property type="match status" value="1"/>
</dbReference>
<evidence type="ECO:0000313" key="3">
    <source>
        <dbReference type="Proteomes" id="UP000811844"/>
    </source>
</evidence>